<evidence type="ECO:0000313" key="1">
    <source>
        <dbReference type="EMBL" id="PUU72743.1"/>
    </source>
</evidence>
<gene>
    <name evidence="1" type="ORF">B9Z19DRAFT_1096671</name>
</gene>
<keyword evidence="2" id="KW-1185">Reference proteome</keyword>
<dbReference type="Proteomes" id="UP000244722">
    <property type="component" value="Unassembled WGS sequence"/>
</dbReference>
<comment type="caution">
    <text evidence="1">The sequence shown here is derived from an EMBL/GenBank/DDBJ whole genome shotgun (WGS) entry which is preliminary data.</text>
</comment>
<dbReference type="AlphaFoldDB" id="A0A2T6ZB89"/>
<dbReference type="EMBL" id="NESQ01000474">
    <property type="protein sequence ID" value="PUU72743.1"/>
    <property type="molecule type" value="Genomic_DNA"/>
</dbReference>
<reference evidence="1 2" key="1">
    <citation type="submission" date="2017-04" db="EMBL/GenBank/DDBJ databases">
        <title>Draft genome sequence of Tuber borchii Vittad., a whitish edible truffle.</title>
        <authorList>
            <consortium name="DOE Joint Genome Institute"/>
            <person name="Murat C."/>
            <person name="Kuo A."/>
            <person name="Barry K.W."/>
            <person name="Clum A."/>
            <person name="Dockter R.B."/>
            <person name="Fauchery L."/>
            <person name="Iotti M."/>
            <person name="Kohler A."/>
            <person name="Labutti K."/>
            <person name="Lindquist E.A."/>
            <person name="Lipzen A."/>
            <person name="Ohm R.A."/>
            <person name="Wang M."/>
            <person name="Grigoriev I.V."/>
            <person name="Zambonelli A."/>
            <person name="Martin F.M."/>
        </authorList>
    </citation>
    <scope>NUCLEOTIDE SEQUENCE [LARGE SCALE GENOMIC DNA]</scope>
    <source>
        <strain evidence="1 2">Tbo3840</strain>
    </source>
</reference>
<name>A0A2T6ZB89_TUBBO</name>
<accession>A0A2T6ZB89</accession>
<proteinExistence type="predicted"/>
<protein>
    <submittedName>
        <fullName evidence="1">Uncharacterized protein</fullName>
    </submittedName>
</protein>
<sequence length="57" mass="6276">MIIILHFSAGRRAGVVLPGNSSHPQPPAVPWERLEISINSASASRPRYNIPYPGQRL</sequence>
<evidence type="ECO:0000313" key="2">
    <source>
        <dbReference type="Proteomes" id="UP000244722"/>
    </source>
</evidence>
<organism evidence="1 2">
    <name type="scientific">Tuber borchii</name>
    <name type="common">White truffle</name>
    <dbReference type="NCBI Taxonomy" id="42251"/>
    <lineage>
        <taxon>Eukaryota</taxon>
        <taxon>Fungi</taxon>
        <taxon>Dikarya</taxon>
        <taxon>Ascomycota</taxon>
        <taxon>Pezizomycotina</taxon>
        <taxon>Pezizomycetes</taxon>
        <taxon>Pezizales</taxon>
        <taxon>Tuberaceae</taxon>
        <taxon>Tuber</taxon>
    </lineage>
</organism>